<proteinExistence type="predicted"/>
<dbReference type="EMBL" id="PZKG01000089">
    <property type="protein sequence ID" value="PTE20677.1"/>
    <property type="molecule type" value="Genomic_DNA"/>
</dbReference>
<dbReference type="OrthoDB" id="7690732at2"/>
<dbReference type="AlphaFoldDB" id="A0A2T4JS90"/>
<dbReference type="RefSeq" id="WP_107664922.1">
    <property type="nucleotide sequence ID" value="NZ_PZKG01000089.1"/>
</dbReference>
<evidence type="ECO:0000313" key="1">
    <source>
        <dbReference type="EMBL" id="PTE20677.1"/>
    </source>
</evidence>
<gene>
    <name evidence="1" type="ORF">C5F48_16215</name>
</gene>
<dbReference type="Proteomes" id="UP000241010">
    <property type="component" value="Unassembled WGS sequence"/>
</dbReference>
<name>A0A2T4JS90_9RHOB</name>
<keyword evidence="2" id="KW-1185">Reference proteome</keyword>
<sequence>MSNHTALSRAEVDAPSQDAALDLDALVESLGAPPLAPCAMPKQQLEASRPSWLSALRLFGARAPRARL</sequence>
<comment type="caution">
    <text evidence="1">The sequence shown here is derived from an EMBL/GenBank/DDBJ whole genome shotgun (WGS) entry which is preliminary data.</text>
</comment>
<protein>
    <submittedName>
        <fullName evidence="1">Uncharacterized protein</fullName>
    </submittedName>
</protein>
<reference evidence="1 2" key="1">
    <citation type="submission" date="2018-03" db="EMBL/GenBank/DDBJ databases">
        <title>Cereibacter changlensis.</title>
        <authorList>
            <person name="Meyer T.E."/>
            <person name="Miller S."/>
            <person name="Lodha T."/>
            <person name="Gandham S."/>
            <person name="Chintalapati S."/>
            <person name="Chintalapati V.R."/>
        </authorList>
    </citation>
    <scope>NUCLEOTIDE SEQUENCE [LARGE SCALE GENOMIC DNA]</scope>
    <source>
        <strain evidence="1 2">JA139</strain>
    </source>
</reference>
<evidence type="ECO:0000313" key="2">
    <source>
        <dbReference type="Proteomes" id="UP000241010"/>
    </source>
</evidence>
<accession>A0A2T4JS90</accession>
<organism evidence="1 2">
    <name type="scientific">Cereibacter changlensis JA139</name>
    <dbReference type="NCBI Taxonomy" id="1188249"/>
    <lineage>
        <taxon>Bacteria</taxon>
        <taxon>Pseudomonadati</taxon>
        <taxon>Pseudomonadota</taxon>
        <taxon>Alphaproteobacteria</taxon>
        <taxon>Rhodobacterales</taxon>
        <taxon>Paracoccaceae</taxon>
        <taxon>Cereibacter</taxon>
    </lineage>
</organism>